<feature type="domain" description="RNase III" evidence="2">
    <location>
        <begin position="106"/>
        <end position="254"/>
    </location>
</feature>
<evidence type="ECO:0000256" key="1">
    <source>
        <dbReference type="SAM" id="MobiDB-lite"/>
    </source>
</evidence>
<dbReference type="GO" id="GO:0003735">
    <property type="term" value="F:structural constituent of ribosome"/>
    <property type="evidence" value="ECO:0007669"/>
    <property type="project" value="InterPro"/>
</dbReference>
<sequence>MASRTTCKPLMSAIKRSRPICENATSISSRTSIRQISATATKREVNLEADKTDRPRWSYTPEEMKAPYPWKPTDPKKAWNCNSDPAILDRFYASFLGPGGESVLTEEIKWLAITHKSFDQGRRGFNDRLAFFGRRILTMQANLAMVHSASKPKPRNPPTDGRQPVTHPALEGLAKLEEVPLSDILSRARIANLATSTGMRDIIRWQPRLVDNLGSSGVEVVLNGCVYAIIGAISLQRGGEVAGEITREKILKPLGIL</sequence>
<dbReference type="SUPFAM" id="SSF69065">
    <property type="entry name" value="RNase III domain-like"/>
    <property type="match status" value="1"/>
</dbReference>
<dbReference type="PANTHER" id="PTHR28160:SF1">
    <property type="entry name" value="LARGE RIBOSOMAL SUBUNIT PROTEIN ML57"/>
    <property type="match status" value="1"/>
</dbReference>
<accession>A0A9P7Y8N1</accession>
<gene>
    <name evidence="3" type="ORF">BJ875DRAFT_476625</name>
</gene>
<dbReference type="GO" id="GO:0032543">
    <property type="term" value="P:mitochondrial translation"/>
    <property type="evidence" value="ECO:0007669"/>
    <property type="project" value="InterPro"/>
</dbReference>
<dbReference type="GO" id="GO:0004525">
    <property type="term" value="F:ribonuclease III activity"/>
    <property type="evidence" value="ECO:0007669"/>
    <property type="project" value="InterPro"/>
</dbReference>
<evidence type="ECO:0000313" key="3">
    <source>
        <dbReference type="EMBL" id="KAG9228791.1"/>
    </source>
</evidence>
<dbReference type="AlphaFoldDB" id="A0A9P7Y8N1"/>
<dbReference type="GO" id="GO:0006396">
    <property type="term" value="P:RNA processing"/>
    <property type="evidence" value="ECO:0007669"/>
    <property type="project" value="InterPro"/>
</dbReference>
<protein>
    <submittedName>
        <fullName evidence="3">Ribonuclease-III-like-domain-containing protein</fullName>
    </submittedName>
</protein>
<feature type="region of interest" description="Disordered" evidence="1">
    <location>
        <begin position="147"/>
        <end position="166"/>
    </location>
</feature>
<evidence type="ECO:0000313" key="4">
    <source>
        <dbReference type="Proteomes" id="UP000824998"/>
    </source>
</evidence>
<dbReference type="Gene3D" id="1.10.1520.10">
    <property type="entry name" value="Ribonuclease III domain"/>
    <property type="match status" value="1"/>
</dbReference>
<organism evidence="3 4">
    <name type="scientific">Amylocarpus encephaloides</name>
    <dbReference type="NCBI Taxonomy" id="45428"/>
    <lineage>
        <taxon>Eukaryota</taxon>
        <taxon>Fungi</taxon>
        <taxon>Dikarya</taxon>
        <taxon>Ascomycota</taxon>
        <taxon>Pezizomycotina</taxon>
        <taxon>Leotiomycetes</taxon>
        <taxon>Helotiales</taxon>
        <taxon>Helotiales incertae sedis</taxon>
        <taxon>Amylocarpus</taxon>
    </lineage>
</organism>
<dbReference type="FunFam" id="1.10.1520.10:FF:000018">
    <property type="entry name" value="RNase III domain protein"/>
    <property type="match status" value="1"/>
</dbReference>
<dbReference type="InterPro" id="IPR036389">
    <property type="entry name" value="RNase_III_sf"/>
</dbReference>
<dbReference type="GO" id="GO:0005762">
    <property type="term" value="C:mitochondrial large ribosomal subunit"/>
    <property type="evidence" value="ECO:0007669"/>
    <property type="project" value="InterPro"/>
</dbReference>
<dbReference type="Pfam" id="PF14622">
    <property type="entry name" value="Ribonucleas_3_3"/>
    <property type="match status" value="1"/>
</dbReference>
<dbReference type="PANTHER" id="PTHR28160">
    <property type="entry name" value="54S RIBOSOMAL PROTEIN L15, MITOCHONDRIAL"/>
    <property type="match status" value="1"/>
</dbReference>
<dbReference type="Proteomes" id="UP000824998">
    <property type="component" value="Unassembled WGS sequence"/>
</dbReference>
<comment type="caution">
    <text evidence="3">The sequence shown here is derived from an EMBL/GenBank/DDBJ whole genome shotgun (WGS) entry which is preliminary data.</text>
</comment>
<keyword evidence="4" id="KW-1185">Reference proteome</keyword>
<name>A0A9P7Y8N1_9HELO</name>
<proteinExistence type="predicted"/>
<dbReference type="EMBL" id="MU251861">
    <property type="protein sequence ID" value="KAG9228791.1"/>
    <property type="molecule type" value="Genomic_DNA"/>
</dbReference>
<dbReference type="OrthoDB" id="2281895at2759"/>
<dbReference type="InterPro" id="IPR000999">
    <property type="entry name" value="RNase_III_dom"/>
</dbReference>
<evidence type="ECO:0000259" key="2">
    <source>
        <dbReference type="Pfam" id="PF14622"/>
    </source>
</evidence>
<dbReference type="InterPro" id="IPR040030">
    <property type="entry name" value="Ribosomal_mL57"/>
</dbReference>
<reference evidence="3" key="1">
    <citation type="journal article" date="2021" name="IMA Fungus">
        <title>Genomic characterization of three marine fungi, including Emericellopsis atlantica sp. nov. with signatures of a generalist lifestyle and marine biomass degradation.</title>
        <authorList>
            <person name="Hagestad O.C."/>
            <person name="Hou L."/>
            <person name="Andersen J.H."/>
            <person name="Hansen E.H."/>
            <person name="Altermark B."/>
            <person name="Li C."/>
            <person name="Kuhnert E."/>
            <person name="Cox R.J."/>
            <person name="Crous P.W."/>
            <person name="Spatafora J.W."/>
            <person name="Lail K."/>
            <person name="Amirebrahimi M."/>
            <person name="Lipzen A."/>
            <person name="Pangilinan J."/>
            <person name="Andreopoulos W."/>
            <person name="Hayes R.D."/>
            <person name="Ng V."/>
            <person name="Grigoriev I.V."/>
            <person name="Jackson S.A."/>
            <person name="Sutton T.D.S."/>
            <person name="Dobson A.D.W."/>
            <person name="Rama T."/>
        </authorList>
    </citation>
    <scope>NUCLEOTIDE SEQUENCE</scope>
    <source>
        <strain evidence="3">TRa018bII</strain>
    </source>
</reference>